<dbReference type="EMBL" id="QKUB01000005">
    <property type="protein sequence ID" value="PZV99900.1"/>
    <property type="molecule type" value="Genomic_DNA"/>
</dbReference>
<dbReference type="PIRSF" id="PIRSF030140">
    <property type="entry name" value="UCP030140"/>
    <property type="match status" value="1"/>
</dbReference>
<dbReference type="CDD" id="cd11527">
    <property type="entry name" value="NTP-PPase_dUTPase"/>
    <property type="match status" value="1"/>
</dbReference>
<dbReference type="InterPro" id="IPR014871">
    <property type="entry name" value="dUTPase/dCTP_pyrophosphatase"/>
</dbReference>
<dbReference type="AlphaFoldDB" id="A0A2W7G4A7"/>
<dbReference type="Pfam" id="PF08761">
    <property type="entry name" value="dUTPase_2"/>
    <property type="match status" value="1"/>
</dbReference>
<evidence type="ECO:0000313" key="1">
    <source>
        <dbReference type="EMBL" id="PZV99900.1"/>
    </source>
</evidence>
<evidence type="ECO:0000313" key="2">
    <source>
        <dbReference type="Proteomes" id="UP000249646"/>
    </source>
</evidence>
<dbReference type="RefSeq" id="WP_111518604.1">
    <property type="nucleotide sequence ID" value="NZ_QKUB01000005.1"/>
</dbReference>
<keyword evidence="2" id="KW-1185">Reference proteome</keyword>
<organism evidence="1 2">
    <name type="scientific">Metamycoplasma auris</name>
    <dbReference type="NCBI Taxonomy" id="51363"/>
    <lineage>
        <taxon>Bacteria</taxon>
        <taxon>Bacillati</taxon>
        <taxon>Mycoplasmatota</taxon>
        <taxon>Mycoplasmoidales</taxon>
        <taxon>Metamycoplasmataceae</taxon>
        <taxon>Metamycoplasma</taxon>
    </lineage>
</organism>
<dbReference type="Proteomes" id="UP000249646">
    <property type="component" value="Unassembled WGS sequence"/>
</dbReference>
<sequence>MNLEEVFEAQKILDKVFADAILKKEKSFFDKKIVIALLVELGEFANEVQSFKYWKKHKQTDRSKILEEYADGIHFLTSIAYPLSVPSKLNPDIKYKNFVLQLSYTYKLFSNLIYQKNKENVLKAYEAYLGLGQLINITETEIIKSYMAKNKKNYKRIQENY</sequence>
<dbReference type="InterPro" id="IPR016947">
    <property type="entry name" value="UCP030140"/>
</dbReference>
<protein>
    <submittedName>
        <fullName evidence="1">Dimeric dUTPase (All-alpha-NTP-PPase superfamily)</fullName>
    </submittedName>
</protein>
<proteinExistence type="predicted"/>
<name>A0A2W7G4A7_9BACT</name>
<reference evidence="1 2" key="1">
    <citation type="submission" date="2018-06" db="EMBL/GenBank/DDBJ databases">
        <title>Genomic Encyclopedia of Archaeal and Bacterial Type Strains, Phase II (KMG-II): from individual species to whole genera.</title>
        <authorList>
            <person name="Goeker M."/>
        </authorList>
    </citation>
    <scope>NUCLEOTIDE SEQUENCE [LARGE SCALE GENOMIC DNA]</scope>
    <source>
        <strain evidence="1 2">ATCC 51348</strain>
    </source>
</reference>
<dbReference type="OrthoDB" id="5506143at2"/>
<dbReference type="SUPFAM" id="SSF101386">
    <property type="entry name" value="all-alpha NTP pyrophosphatases"/>
    <property type="match status" value="1"/>
</dbReference>
<gene>
    <name evidence="1" type="ORF">BCF89_10529</name>
</gene>
<dbReference type="Gene3D" id="1.10.4010.10">
    <property type="entry name" value="Type II deoxyuridine triphosphatase"/>
    <property type="match status" value="1"/>
</dbReference>
<accession>A0A2W7G4A7</accession>
<comment type="caution">
    <text evidence="1">The sequence shown here is derived from an EMBL/GenBank/DDBJ whole genome shotgun (WGS) entry which is preliminary data.</text>
</comment>